<sequence>MASQGVLDTDSEDEIPPGWEERVTFEGKVYYANHESKDTQWTHPLTGKKKEVKGELPYGWERKISDTGVMFFVDHVNEKTTYTDPRLAFAQEKKDSPLDFRQKFDGSSTALSVLLGRDLSGKYMIVTGASSGIGFETVRSLTLHGANVVMACRNIEKSNFCVEEIKKGNPKANVEVMYCDLAKLSTVKQFAEDYIKKDWPLHVLILNAGVFGLPYVETEDSLETTFQVNHLAQFYLTKLLTDLLVKSAPARVVVVSSESHRFTDLNKSNISASKLSPGANKYNDMKAYNMSKLCNVVFSNELNRRLRSRYVTSLSLHPGNIMSTSLQRNWWIYRLLFMIVRPFTKSMQQGAATTVLCAVSTELQGIGGMYFNNCFHCYPSEAATDPVLGDKLWNISENML</sequence>
<evidence type="ECO:0000313" key="12">
    <source>
        <dbReference type="EMBL" id="KAK6178530.1"/>
    </source>
</evidence>
<evidence type="ECO:0000256" key="10">
    <source>
        <dbReference type="ARBA" id="ARBA00023228"/>
    </source>
</evidence>
<dbReference type="SMART" id="SM00456">
    <property type="entry name" value="WW"/>
    <property type="match status" value="2"/>
</dbReference>
<keyword evidence="10" id="KW-0458">Lysosome</keyword>
<dbReference type="GO" id="GO:0006915">
    <property type="term" value="P:apoptotic process"/>
    <property type="evidence" value="ECO:0007669"/>
    <property type="project" value="UniProtKB-KW"/>
</dbReference>
<keyword evidence="6" id="KW-0053">Apoptosis</keyword>
<proteinExistence type="inferred from homology"/>
<comment type="caution">
    <text evidence="12">The sequence shown here is derived from an EMBL/GenBank/DDBJ whole genome shotgun (WGS) entry which is preliminary data.</text>
</comment>
<feature type="domain" description="WW" evidence="11">
    <location>
        <begin position="54"/>
        <end position="87"/>
    </location>
</feature>
<dbReference type="GO" id="GO:0016491">
    <property type="term" value="F:oxidoreductase activity"/>
    <property type="evidence" value="ECO:0007669"/>
    <property type="project" value="UniProtKB-KW"/>
</dbReference>
<dbReference type="GO" id="GO:0016055">
    <property type="term" value="P:Wnt signaling pathway"/>
    <property type="evidence" value="ECO:0007669"/>
    <property type="project" value="UniProtKB-KW"/>
</dbReference>
<dbReference type="SUPFAM" id="SSF51735">
    <property type="entry name" value="NAD(P)-binding Rossmann-fold domains"/>
    <property type="match status" value="1"/>
</dbReference>
<dbReference type="PANTHER" id="PTHR24320">
    <property type="entry name" value="RETINOL DEHYDROGENASE"/>
    <property type="match status" value="1"/>
</dbReference>
<keyword evidence="5" id="KW-0879">Wnt signaling pathway</keyword>
<protein>
    <recommendedName>
        <fullName evidence="4">WW domain-containing oxidoreductase</fullName>
    </recommendedName>
</protein>
<keyword evidence="13" id="KW-1185">Reference proteome</keyword>
<dbReference type="GO" id="GO:0005794">
    <property type="term" value="C:Golgi apparatus"/>
    <property type="evidence" value="ECO:0007669"/>
    <property type="project" value="UniProtKB-SubCell"/>
</dbReference>
<dbReference type="GO" id="GO:0005764">
    <property type="term" value="C:lysosome"/>
    <property type="evidence" value="ECO:0007669"/>
    <property type="project" value="UniProtKB-SubCell"/>
</dbReference>
<evidence type="ECO:0000256" key="7">
    <source>
        <dbReference type="ARBA" id="ARBA00022857"/>
    </source>
</evidence>
<dbReference type="AlphaFoldDB" id="A0AAN8PXE7"/>
<dbReference type="CDD" id="cd00201">
    <property type="entry name" value="WW"/>
    <property type="match status" value="2"/>
</dbReference>
<comment type="subcellular location">
    <subcellularLocation>
        <location evidence="2">Golgi apparatus</location>
    </subcellularLocation>
    <subcellularLocation>
        <location evidence="1">Lysosome</location>
    </subcellularLocation>
</comment>
<evidence type="ECO:0000256" key="6">
    <source>
        <dbReference type="ARBA" id="ARBA00022703"/>
    </source>
</evidence>
<evidence type="ECO:0000256" key="2">
    <source>
        <dbReference type="ARBA" id="ARBA00004555"/>
    </source>
</evidence>
<evidence type="ECO:0000256" key="1">
    <source>
        <dbReference type="ARBA" id="ARBA00004371"/>
    </source>
</evidence>
<evidence type="ECO:0000256" key="5">
    <source>
        <dbReference type="ARBA" id="ARBA00022687"/>
    </source>
</evidence>
<keyword evidence="8" id="KW-0560">Oxidoreductase</keyword>
<evidence type="ECO:0000256" key="8">
    <source>
        <dbReference type="ARBA" id="ARBA00023002"/>
    </source>
</evidence>
<evidence type="ECO:0000256" key="9">
    <source>
        <dbReference type="ARBA" id="ARBA00023034"/>
    </source>
</evidence>
<dbReference type="Gene3D" id="3.40.50.720">
    <property type="entry name" value="NAD(P)-binding Rossmann-like Domain"/>
    <property type="match status" value="1"/>
</dbReference>
<dbReference type="InterPro" id="IPR001202">
    <property type="entry name" value="WW_dom"/>
</dbReference>
<dbReference type="InterPro" id="IPR002347">
    <property type="entry name" value="SDR_fam"/>
</dbReference>
<dbReference type="InterPro" id="IPR036020">
    <property type="entry name" value="WW_dom_sf"/>
</dbReference>
<evidence type="ECO:0000313" key="13">
    <source>
        <dbReference type="Proteomes" id="UP001347796"/>
    </source>
</evidence>
<feature type="domain" description="WW" evidence="11">
    <location>
        <begin position="13"/>
        <end position="46"/>
    </location>
</feature>
<dbReference type="PRINTS" id="PR00081">
    <property type="entry name" value="GDHRDH"/>
</dbReference>
<name>A0AAN8PXE7_PATCE</name>
<dbReference type="Gene3D" id="2.20.70.10">
    <property type="match status" value="2"/>
</dbReference>
<reference evidence="12 13" key="1">
    <citation type="submission" date="2024-01" db="EMBL/GenBank/DDBJ databases">
        <title>The genome of the rayed Mediterranean limpet Patella caerulea (Linnaeus, 1758).</title>
        <authorList>
            <person name="Anh-Thu Weber A."/>
            <person name="Halstead-Nussloch G."/>
        </authorList>
    </citation>
    <scope>NUCLEOTIDE SEQUENCE [LARGE SCALE GENOMIC DNA]</scope>
    <source>
        <strain evidence="12">AATW-2023a</strain>
        <tissue evidence="12">Whole specimen</tissue>
    </source>
</reference>
<evidence type="ECO:0000256" key="3">
    <source>
        <dbReference type="ARBA" id="ARBA00006484"/>
    </source>
</evidence>
<keyword evidence="7" id="KW-0521">NADP</keyword>
<dbReference type="PROSITE" id="PS50020">
    <property type="entry name" value="WW_DOMAIN_2"/>
    <property type="match status" value="2"/>
</dbReference>
<dbReference type="PANTHER" id="PTHR24320:SF282">
    <property type="entry name" value="WW DOMAIN-CONTAINING OXIDOREDUCTASE"/>
    <property type="match status" value="1"/>
</dbReference>
<evidence type="ECO:0000259" key="11">
    <source>
        <dbReference type="PROSITE" id="PS50020"/>
    </source>
</evidence>
<evidence type="ECO:0000256" key="4">
    <source>
        <dbReference type="ARBA" id="ARBA00016094"/>
    </source>
</evidence>
<dbReference type="Pfam" id="PF00397">
    <property type="entry name" value="WW"/>
    <property type="match status" value="1"/>
</dbReference>
<keyword evidence="9" id="KW-0333">Golgi apparatus</keyword>
<dbReference type="SUPFAM" id="SSF51045">
    <property type="entry name" value="WW domain"/>
    <property type="match status" value="2"/>
</dbReference>
<dbReference type="EMBL" id="JAZGQO010000009">
    <property type="protein sequence ID" value="KAK6178530.1"/>
    <property type="molecule type" value="Genomic_DNA"/>
</dbReference>
<accession>A0AAN8PXE7</accession>
<dbReference type="FunFam" id="3.40.50.720:FF:000353">
    <property type="entry name" value="WW domain-containing oxidoreductase"/>
    <property type="match status" value="1"/>
</dbReference>
<comment type="similarity">
    <text evidence="3">Belongs to the short-chain dehydrogenases/reductases (SDR) family.</text>
</comment>
<dbReference type="InterPro" id="IPR036291">
    <property type="entry name" value="NAD(P)-bd_dom_sf"/>
</dbReference>
<organism evidence="12 13">
    <name type="scientific">Patella caerulea</name>
    <name type="common">Rayed Mediterranean limpet</name>
    <dbReference type="NCBI Taxonomy" id="87958"/>
    <lineage>
        <taxon>Eukaryota</taxon>
        <taxon>Metazoa</taxon>
        <taxon>Spiralia</taxon>
        <taxon>Lophotrochozoa</taxon>
        <taxon>Mollusca</taxon>
        <taxon>Gastropoda</taxon>
        <taxon>Patellogastropoda</taxon>
        <taxon>Patelloidea</taxon>
        <taxon>Patellidae</taxon>
        <taxon>Patella</taxon>
    </lineage>
</organism>
<dbReference type="Pfam" id="PF00106">
    <property type="entry name" value="adh_short"/>
    <property type="match status" value="1"/>
</dbReference>
<gene>
    <name evidence="12" type="ORF">SNE40_013304</name>
</gene>
<dbReference type="PROSITE" id="PS01159">
    <property type="entry name" value="WW_DOMAIN_1"/>
    <property type="match status" value="2"/>
</dbReference>
<dbReference type="Proteomes" id="UP001347796">
    <property type="component" value="Unassembled WGS sequence"/>
</dbReference>